<evidence type="ECO:0000256" key="1">
    <source>
        <dbReference type="ARBA" id="ARBA00004651"/>
    </source>
</evidence>
<evidence type="ECO:0000313" key="12">
    <source>
        <dbReference type="EMBL" id="SFV36028.1"/>
    </source>
</evidence>
<protein>
    <recommendedName>
        <fullName evidence="10">Autoinducer 2 import system permease protein LsrD</fullName>
    </recommendedName>
</protein>
<feature type="transmembrane region" description="Helical" evidence="11">
    <location>
        <begin position="135"/>
        <end position="153"/>
    </location>
</feature>
<gene>
    <name evidence="12" type="ORF">SAMN05216456_2311</name>
</gene>
<feature type="transmembrane region" description="Helical" evidence="11">
    <location>
        <begin position="226"/>
        <end position="248"/>
    </location>
</feature>
<evidence type="ECO:0000256" key="3">
    <source>
        <dbReference type="ARBA" id="ARBA00022448"/>
    </source>
</evidence>
<feature type="transmembrane region" description="Helical" evidence="11">
    <location>
        <begin position="108"/>
        <end position="128"/>
    </location>
</feature>
<dbReference type="AlphaFoldDB" id="A0A1I7NMY5"/>
<evidence type="ECO:0000256" key="10">
    <source>
        <dbReference type="ARBA" id="ARBA00039381"/>
    </source>
</evidence>
<dbReference type="STRING" id="429728.SAMN05216456_2311"/>
<keyword evidence="6 11" id="KW-0812">Transmembrane</keyword>
<feature type="transmembrane region" description="Helical" evidence="11">
    <location>
        <begin position="280"/>
        <end position="299"/>
    </location>
</feature>
<evidence type="ECO:0000256" key="4">
    <source>
        <dbReference type="ARBA" id="ARBA00022475"/>
    </source>
</evidence>
<evidence type="ECO:0000313" key="13">
    <source>
        <dbReference type="Proteomes" id="UP000199074"/>
    </source>
</evidence>
<keyword evidence="3" id="KW-0813">Transport</keyword>
<evidence type="ECO:0000256" key="5">
    <source>
        <dbReference type="ARBA" id="ARBA00022519"/>
    </source>
</evidence>
<dbReference type="Proteomes" id="UP000199074">
    <property type="component" value="Unassembled WGS sequence"/>
</dbReference>
<feature type="transmembrane region" description="Helical" evidence="11">
    <location>
        <begin position="305"/>
        <end position="325"/>
    </location>
</feature>
<dbReference type="RefSeq" id="WP_092424676.1">
    <property type="nucleotide sequence ID" value="NZ_FPCK01000002.1"/>
</dbReference>
<reference evidence="12 13" key="1">
    <citation type="submission" date="2016-10" db="EMBL/GenBank/DDBJ databases">
        <authorList>
            <person name="de Groot N.N."/>
        </authorList>
    </citation>
    <scope>NUCLEOTIDE SEQUENCE [LARGE SCALE GENOMIC DNA]</scope>
    <source>
        <strain evidence="12 13">IPL20</strain>
    </source>
</reference>
<dbReference type="EMBL" id="FPCK01000002">
    <property type="protein sequence ID" value="SFV36028.1"/>
    <property type="molecule type" value="Genomic_DNA"/>
</dbReference>
<dbReference type="GO" id="GO:0022857">
    <property type="term" value="F:transmembrane transporter activity"/>
    <property type="evidence" value="ECO:0007669"/>
    <property type="project" value="InterPro"/>
</dbReference>
<name>A0A1I7NMY5_9HYPH</name>
<proteinExistence type="predicted"/>
<organism evidence="12 13">
    <name type="scientific">Devosia crocina</name>
    <dbReference type="NCBI Taxonomy" id="429728"/>
    <lineage>
        <taxon>Bacteria</taxon>
        <taxon>Pseudomonadati</taxon>
        <taxon>Pseudomonadota</taxon>
        <taxon>Alphaproteobacteria</taxon>
        <taxon>Hyphomicrobiales</taxon>
        <taxon>Devosiaceae</taxon>
        <taxon>Devosia</taxon>
    </lineage>
</organism>
<evidence type="ECO:0000256" key="9">
    <source>
        <dbReference type="ARBA" id="ARBA00025439"/>
    </source>
</evidence>
<feature type="transmembrane region" description="Helical" evidence="11">
    <location>
        <begin position="173"/>
        <end position="195"/>
    </location>
</feature>
<dbReference type="Pfam" id="PF02653">
    <property type="entry name" value="BPD_transp_2"/>
    <property type="match status" value="1"/>
</dbReference>
<accession>A0A1I7NMY5</accession>
<comment type="subunit">
    <text evidence="2">The complex is composed of two ATP-binding proteins (LsrA), two transmembrane proteins (LsrC and LsrD) and a solute-binding protein (LsrB).</text>
</comment>
<dbReference type="InterPro" id="IPR001851">
    <property type="entry name" value="ABC_transp_permease"/>
</dbReference>
<evidence type="ECO:0000256" key="11">
    <source>
        <dbReference type="SAM" id="Phobius"/>
    </source>
</evidence>
<evidence type="ECO:0000256" key="8">
    <source>
        <dbReference type="ARBA" id="ARBA00023136"/>
    </source>
</evidence>
<dbReference type="CDD" id="cd06579">
    <property type="entry name" value="TM_PBP1_transp_AraH_like"/>
    <property type="match status" value="1"/>
</dbReference>
<evidence type="ECO:0000256" key="7">
    <source>
        <dbReference type="ARBA" id="ARBA00022989"/>
    </source>
</evidence>
<comment type="subcellular location">
    <subcellularLocation>
        <location evidence="1">Cell membrane</location>
        <topology evidence="1">Multi-pass membrane protein</topology>
    </subcellularLocation>
</comment>
<keyword evidence="7 11" id="KW-1133">Transmembrane helix</keyword>
<dbReference type="PANTHER" id="PTHR32196:SF71">
    <property type="entry name" value="AUTOINDUCER 2 IMPORT SYSTEM PERMEASE PROTEIN LSRD"/>
    <property type="match status" value="1"/>
</dbReference>
<keyword evidence="13" id="KW-1185">Reference proteome</keyword>
<keyword evidence="5" id="KW-0997">Cell inner membrane</keyword>
<sequence>MTDTTATGRQLPDRLDNPVKSAVLSWESLLVLVALAIFIANSFASPYFLNEWSLSDMTFNFTEKALIALAMALVIITGEIDLSVASIIALASTMMGLALQYGADTPTLVAVGVGVGILCGAFNGALITGLKLPSIVVTIGTMSLFRGIAYIVLGDQSFRGYPASFSWFGQGYVFWVISFELVLFLLAAVIFYVVLHHTNFGRRVFAIGNNATAARFSGVRVDRIKFILFCLTGLMSGLAAVLLTARLGSTRPSIAQGFELEVVTMVVLGGVSILGGSGSILGVVLAALIMGLVTFGLGLLNIPGIVMSIFIGALLIVVIALPILFRMWRQRRA</sequence>
<dbReference type="GO" id="GO:0005886">
    <property type="term" value="C:plasma membrane"/>
    <property type="evidence" value="ECO:0007669"/>
    <property type="project" value="UniProtKB-SubCell"/>
</dbReference>
<evidence type="ECO:0000256" key="2">
    <source>
        <dbReference type="ARBA" id="ARBA00011262"/>
    </source>
</evidence>
<dbReference type="PANTHER" id="PTHR32196">
    <property type="entry name" value="ABC TRANSPORTER PERMEASE PROTEIN YPHD-RELATED-RELATED"/>
    <property type="match status" value="1"/>
</dbReference>
<feature type="transmembrane region" description="Helical" evidence="11">
    <location>
        <begin position="254"/>
        <end position="273"/>
    </location>
</feature>
<evidence type="ECO:0000256" key="6">
    <source>
        <dbReference type="ARBA" id="ARBA00022692"/>
    </source>
</evidence>
<keyword evidence="8 11" id="KW-0472">Membrane</keyword>
<dbReference type="OrthoDB" id="7284468at2"/>
<comment type="function">
    <text evidence="9">Part of the ABC transporter complex LsrABCD involved in autoinducer 2 (AI-2) import. Probably responsible for the translocation of the substrate across the membrane.</text>
</comment>
<feature type="transmembrane region" description="Helical" evidence="11">
    <location>
        <begin position="65"/>
        <end position="88"/>
    </location>
</feature>
<feature type="transmembrane region" description="Helical" evidence="11">
    <location>
        <begin position="23"/>
        <end position="44"/>
    </location>
</feature>
<keyword evidence="4" id="KW-1003">Cell membrane</keyword>